<feature type="coiled-coil region" evidence="5">
    <location>
        <begin position="36"/>
        <end position="203"/>
    </location>
</feature>
<evidence type="ECO:0000256" key="2">
    <source>
        <dbReference type="ARBA" id="ARBA00022490"/>
    </source>
</evidence>
<comment type="subcellular location">
    <subcellularLocation>
        <location evidence="1">Cytoplasm</location>
    </subcellularLocation>
</comment>
<feature type="coiled-coil region" evidence="5">
    <location>
        <begin position="1266"/>
        <end position="1321"/>
    </location>
</feature>
<feature type="domain" description="GRIP" evidence="6">
    <location>
        <begin position="1946"/>
        <end position="1996"/>
    </location>
</feature>
<dbReference type="Proteomes" id="UP000494040">
    <property type="component" value="Unassembled WGS sequence"/>
</dbReference>
<dbReference type="EnsemblMetazoa" id="XM_014390401.2">
    <property type="protein sequence ID" value="XP_014245887.1"/>
    <property type="gene ID" value="LOC106664563"/>
</dbReference>
<dbReference type="GO" id="GO:0005737">
    <property type="term" value="C:cytoplasm"/>
    <property type="evidence" value="ECO:0007669"/>
    <property type="project" value="UniProtKB-SubCell"/>
</dbReference>
<proteinExistence type="predicted"/>
<sequence>MWNKYVFCRDVSYTQAPPNAEGSNGELTKEQLLVKCKNLLSIAQKAKTSKDEAQAENNNLRAELDRINGLLSSTTKQYKTAEEMLAALTDQKLKLAMEIDDMKKERMKTAGEVKVLYSVKQKCEAEMENYKQQLQKVSKENNELLLALESQQKSEAQMQEDIRKLHENHEKMVHYCSEGKVEKQCLEKALEETTNRLKKIEEKHSNFFKTYSQKFNTDVDDFDSLMDSLSNFSMSKSSEDLNNMESEKVAKLIAELNSTKADHDKIVRNLEEVRIETRQLIDNSEQLNKEIEKLKLEKDKAEIEFNSVVGNLKSEIETTMQKLKLSQQENNNLKANIQLYEEKLQDHTLMESYEDQKENYRKCNEELTKARQDLETLNKEFSDIVKTNANLQCTNEKVINLIKTINDFTKVSFDTFMEFINNKKLCANTAEQFISQIDTKFPDEAFDRVEGVNANFKAEFIELILAMFNIVLSKEDESQKLVLQLNSLKESLQETSIREQDNAKLLEQCKKLKEESIKLEGEKDRLEGALRVLDDKCNGCENELFSANEKVIKTQEELAILKSECSQNMMLIKEQEGHLEKFKLALEAANNKCKHYENQLEQHKKEMETFDNLKKEYEKELSDFKVKNKKYEEDAQNAQKTQENLLSQLNSLQEKNNCFQNHIVNCESANNELTSKINILKEENKAKNTEINDQKGRLVEFEVECKNYQSQVAELKSVKEMLNSQLNDLENRCTARDKEIEKFKEASEKLQKQVNILQKTIEENENKYKNEKEKLSVQLTEVKAKYEELEKLNSYEKNGMEELKVELNDMKLKCQTYENKYLTFEKEKQELVSLHVSEKNSITSNYSNLKQKCHDLEMTLAQLEQDKACSIAELKELQIKCKSYEEELVLSNNEHSKLSADLKDLSENSKEFSAQIVLKENEIEKLSNQLAEARGICEEFQNTIEMVNQEKLKLVAELESVKNDYEKIKAEVAQYQKENANLNKYTELLKQKDIQLEECTMNSEDIKTKLEKSRIFQEELMSKMMNCKCEVESAYNQLSLVEQQANVMNNELIKKVETETKLMEENQNLIQTLNKKEQHLNDLNSKLQVQADKEMNDVQDHQQDISNLEITISSLTEKCQEYEELNKELNQQVSAMTSHIEQISLEHKATLSIKKNELNKLREEINECKELLNFKTLELDEINKIWAGRLKTIKVGLRGVQKNAKEMANMSYTLQQTFSDRLSSLQSEIKEKVKKVLQNEAANTKHELLDEMQCMNEALKERGEVISHLQEALKEEGMKHEELRKECISLRGQIKEKESLVEGKEHQIKELEGELLKAKEMKEPTADVDVLSTSTISKTEDTIRLRDLEESFEEKYVKLKMVALKLKKRLLETNQQLESERVKFNSEKSELLEKIQHLSTAAKNVQKVQESFDLALDELEVLKKEKTNLTNSLTEVLKNEEALKTQVSTLETSNQHLPIMKKQIDSLNVALKEAKNEAQRIEMEKKVEVMKYEELKKQVQQQESKVQELTASLEQAVRQGKSNNVLELEIKNYEKLCADMTSQLNSEKVKFSNLAEENSSLISTKKSLQEQIQMLENQIKSGEEIIENMKKQLASSKEKNVNINSDMESLQAQVADLKRELNTAKNNSEQTTLEMSNITAEYARKELDMQNKIVSLRAHVQSLETNLASTKQELGTAKLEIEHLREEFDSYRIRAQSTLAKQKGDSVSQGEKEARELIDKLKTELDAIREKLETTLLEVDSQNNRISSLQSEKNKSEKKYDDVTKVLHQKITDYDTLMTEYKAFKLSTDTVLHNLKSQYESKQEMILKENAQLKETVSHLKFELNEKEFLESKTAHDFNIQPYEEAVLQEREDAEGSESVPTSVVRRLSNVVPLDVLLNNPIDDENRVPVLQEQLVKLRNELGTYEVRTRHLSALLSEAEKDAARNSHQNLILKEEVRRLERSLERQPHIANTEYLKNVVFKFLTLQGGDEKWRLIPVLDTILKLSPEEHHKLEAIAKGEGSSSWGQYLQSWTGL</sequence>
<organism evidence="7 8">
    <name type="scientific">Cimex lectularius</name>
    <name type="common">Bed bug</name>
    <name type="synonym">Acanthia lectularia</name>
    <dbReference type="NCBI Taxonomy" id="79782"/>
    <lineage>
        <taxon>Eukaryota</taxon>
        <taxon>Metazoa</taxon>
        <taxon>Ecdysozoa</taxon>
        <taxon>Arthropoda</taxon>
        <taxon>Hexapoda</taxon>
        <taxon>Insecta</taxon>
        <taxon>Pterygota</taxon>
        <taxon>Neoptera</taxon>
        <taxon>Paraneoptera</taxon>
        <taxon>Hemiptera</taxon>
        <taxon>Heteroptera</taxon>
        <taxon>Panheteroptera</taxon>
        <taxon>Cimicomorpha</taxon>
        <taxon>Cimicidae</taxon>
        <taxon>Cimex</taxon>
    </lineage>
</organism>
<evidence type="ECO:0000259" key="6">
    <source>
        <dbReference type="PROSITE" id="PS50913"/>
    </source>
</evidence>
<accession>A0A8I6RL20</accession>
<feature type="coiled-coil region" evidence="5">
    <location>
        <begin position="270"/>
        <end position="384"/>
    </location>
</feature>
<keyword evidence="3" id="KW-0597">Phosphoprotein</keyword>
<dbReference type="RefSeq" id="XP_014245887.1">
    <property type="nucleotide sequence ID" value="XM_014390401.2"/>
</dbReference>
<dbReference type="OMA" id="NSICEER"/>
<dbReference type="KEGG" id="clec:106664563"/>
<keyword evidence="2" id="KW-0963">Cytoplasm</keyword>
<dbReference type="SMART" id="SM00755">
    <property type="entry name" value="Grip"/>
    <property type="match status" value="1"/>
</dbReference>
<name>A0A8I6RL20_CIMLE</name>
<feature type="coiled-coil region" evidence="5">
    <location>
        <begin position="1367"/>
        <end position="1687"/>
    </location>
</feature>
<evidence type="ECO:0000256" key="5">
    <source>
        <dbReference type="SAM" id="Coils"/>
    </source>
</evidence>
<reference evidence="7" key="1">
    <citation type="submission" date="2022-01" db="UniProtKB">
        <authorList>
            <consortium name="EnsemblMetazoa"/>
        </authorList>
    </citation>
    <scope>IDENTIFICATION</scope>
</reference>
<dbReference type="PANTHER" id="PTHR18902">
    <property type="entry name" value="NUCLEAR MITOTIC APPARATUS PROTEIN 1-RELATED"/>
    <property type="match status" value="1"/>
</dbReference>
<evidence type="ECO:0000256" key="3">
    <source>
        <dbReference type="ARBA" id="ARBA00022553"/>
    </source>
</evidence>
<feature type="coiled-coil region" evidence="5">
    <location>
        <begin position="1031"/>
        <end position="1178"/>
    </location>
</feature>
<dbReference type="Pfam" id="PF01465">
    <property type="entry name" value="GRIP"/>
    <property type="match status" value="1"/>
</dbReference>
<evidence type="ECO:0000256" key="4">
    <source>
        <dbReference type="ARBA" id="ARBA00023054"/>
    </source>
</evidence>
<evidence type="ECO:0000256" key="1">
    <source>
        <dbReference type="ARBA" id="ARBA00004496"/>
    </source>
</evidence>
<evidence type="ECO:0000313" key="7">
    <source>
        <dbReference type="EnsemblMetazoa" id="XP_014245887.1"/>
    </source>
</evidence>
<protein>
    <recommendedName>
        <fullName evidence="6">GRIP domain-containing protein</fullName>
    </recommendedName>
</protein>
<keyword evidence="8" id="KW-1185">Reference proteome</keyword>
<dbReference type="Gene3D" id="1.10.287.1490">
    <property type="match status" value="2"/>
</dbReference>
<dbReference type="OrthoDB" id="1926336at2759"/>
<feature type="coiled-coil region" evidence="5">
    <location>
        <begin position="572"/>
        <end position="992"/>
    </location>
</feature>
<keyword evidence="4 5" id="KW-0175">Coiled coil</keyword>
<evidence type="ECO:0000313" key="8">
    <source>
        <dbReference type="Proteomes" id="UP000494040"/>
    </source>
</evidence>
<dbReference type="GeneID" id="106664563"/>
<dbReference type="PROSITE" id="PS50913">
    <property type="entry name" value="GRIP"/>
    <property type="match status" value="1"/>
</dbReference>
<feature type="coiled-coil region" evidence="5">
    <location>
        <begin position="502"/>
        <end position="543"/>
    </location>
</feature>
<dbReference type="PANTHER" id="PTHR18902:SF25">
    <property type="entry name" value="GRIP AND COILED-COIL DOMAIN-CONTAINING PROTEIN 2"/>
    <property type="match status" value="1"/>
</dbReference>
<dbReference type="Gene3D" id="1.10.220.60">
    <property type="entry name" value="GRIP domain"/>
    <property type="match status" value="1"/>
</dbReference>
<dbReference type="InterPro" id="IPR051841">
    <property type="entry name" value="MT-Golgi_org_protein"/>
</dbReference>
<dbReference type="InterPro" id="IPR000237">
    <property type="entry name" value="GRIP_dom"/>
</dbReference>
<feature type="coiled-coil region" evidence="5">
    <location>
        <begin position="1711"/>
        <end position="1766"/>
    </location>
</feature>